<dbReference type="Proteomes" id="UP000239446">
    <property type="component" value="Unassembled WGS sequence"/>
</dbReference>
<dbReference type="EMBL" id="PTIU01000004">
    <property type="protein sequence ID" value="PPK55740.1"/>
    <property type="molecule type" value="Genomic_DNA"/>
</dbReference>
<evidence type="ECO:0000313" key="6">
    <source>
        <dbReference type="Proteomes" id="UP000239446"/>
    </source>
</evidence>
<reference evidence="4 7" key="1">
    <citation type="submission" date="2018-02" db="EMBL/GenBank/DDBJ databases">
        <title>Deep subsurface shale carbon reservoir microbial communities from Ohio and West Virginia, USA.</title>
        <authorList>
            <person name="Wrighton K."/>
        </authorList>
    </citation>
    <scope>NUCLEOTIDE SEQUENCE [LARGE SCALE GENOMIC DNA]</scope>
    <source>
        <strain evidence="4 7">UTICA-S1B6</strain>
    </source>
</reference>
<accession>A0A2S6G9G4</accession>
<protein>
    <submittedName>
        <fullName evidence="4 5">Secreted protein with PEP-CTERM sorting signal/MYXO-CTERM domain-containing protein</fullName>
    </submittedName>
</protein>
<proteinExistence type="predicted"/>
<organism evidence="5 6">
    <name type="scientific">Marinobacter persicus</name>
    <dbReference type="NCBI Taxonomy" id="930118"/>
    <lineage>
        <taxon>Bacteria</taxon>
        <taxon>Pseudomonadati</taxon>
        <taxon>Pseudomonadota</taxon>
        <taxon>Gammaproteobacteria</taxon>
        <taxon>Pseudomonadales</taxon>
        <taxon>Marinobacteraceae</taxon>
        <taxon>Marinobacter</taxon>
    </lineage>
</organism>
<dbReference type="EMBL" id="PTIT01000004">
    <property type="protein sequence ID" value="PPK52714.1"/>
    <property type="molecule type" value="Genomic_DNA"/>
</dbReference>
<evidence type="ECO:0000259" key="3">
    <source>
        <dbReference type="Pfam" id="PF13448"/>
    </source>
</evidence>
<evidence type="ECO:0000313" key="5">
    <source>
        <dbReference type="EMBL" id="PPK55740.1"/>
    </source>
</evidence>
<sequence>MKLKLIVAAVAVSAWATSASALVSTTSPDPGNPNLQSILDGITVGGDSSVNAYEDYLDDGMDSYWQVAGSGGSVSTFVIEIAGNSNINTFGVYDRYDSGSWVELFSGPQTTGSQSLLSILADGSVVVNFDDTTVDFAANEFGFYMGTSDGPLFYSDSLLNGDNDQMVAYNGTGDQIQIDPFSAGPWIPGEYILAWEDVLYANSDQDFNDLVVIVESVVPVPEPGTLALLGLGLAGLGAARRRQKA</sequence>
<name>A0A2S6G9G4_9GAMM</name>
<dbReference type="InterPro" id="IPR025193">
    <property type="entry name" value="DUF4114"/>
</dbReference>
<keyword evidence="7" id="KW-1185">Reference proteome</keyword>
<dbReference type="Proteomes" id="UP000239648">
    <property type="component" value="Unassembled WGS sequence"/>
</dbReference>
<evidence type="ECO:0000256" key="1">
    <source>
        <dbReference type="SAM" id="SignalP"/>
    </source>
</evidence>
<feature type="domain" description="DUF4114" evidence="3">
    <location>
        <begin position="150"/>
        <end position="215"/>
    </location>
</feature>
<gene>
    <name evidence="5" type="ORF">B0H24_1004144</name>
    <name evidence="4" type="ORF">BY455_10431</name>
</gene>
<evidence type="ECO:0000313" key="7">
    <source>
        <dbReference type="Proteomes" id="UP000239648"/>
    </source>
</evidence>
<comment type="caution">
    <text evidence="5">The sequence shown here is derived from an EMBL/GenBank/DDBJ whole genome shotgun (WGS) entry which is preliminary data.</text>
</comment>
<evidence type="ECO:0000259" key="2">
    <source>
        <dbReference type="Pfam" id="PF07589"/>
    </source>
</evidence>
<keyword evidence="1" id="KW-0732">Signal</keyword>
<dbReference type="InterPro" id="IPR013424">
    <property type="entry name" value="Ice-binding_C"/>
</dbReference>
<dbReference type="NCBIfam" id="TIGR02595">
    <property type="entry name" value="PEP_CTERM"/>
    <property type="match status" value="1"/>
</dbReference>
<dbReference type="AlphaFoldDB" id="A0A2S6G9G4"/>
<feature type="domain" description="Ice-binding protein C-terminal" evidence="2">
    <location>
        <begin position="219"/>
        <end position="242"/>
    </location>
</feature>
<evidence type="ECO:0000313" key="4">
    <source>
        <dbReference type="EMBL" id="PPK52714.1"/>
    </source>
</evidence>
<dbReference type="RefSeq" id="WP_104415334.1">
    <property type="nucleotide sequence ID" value="NZ_PTIT01000004.1"/>
</dbReference>
<dbReference type="Pfam" id="PF07589">
    <property type="entry name" value="PEP-CTERM"/>
    <property type="match status" value="1"/>
</dbReference>
<feature type="signal peptide" evidence="1">
    <location>
        <begin position="1"/>
        <end position="21"/>
    </location>
</feature>
<dbReference type="OrthoDB" id="6362115at2"/>
<reference evidence="5 6" key="2">
    <citation type="submission" date="2018-02" db="EMBL/GenBank/DDBJ databases">
        <title>Subsurface microbial communities from deep shales in Ohio and West Virginia, USA.</title>
        <authorList>
            <person name="Wrighton K."/>
        </authorList>
    </citation>
    <scope>NUCLEOTIDE SEQUENCE [LARGE SCALE GENOMIC DNA]</scope>
    <source>
        <strain evidence="5 6">UTICA-S1B9</strain>
    </source>
</reference>
<feature type="chain" id="PRO_5015782879" evidence="1">
    <location>
        <begin position="22"/>
        <end position="245"/>
    </location>
</feature>
<dbReference type="Pfam" id="PF13448">
    <property type="entry name" value="DUF4114"/>
    <property type="match status" value="1"/>
</dbReference>